<evidence type="ECO:0000313" key="6">
    <source>
        <dbReference type="EMBL" id="WUV44407.1"/>
    </source>
</evidence>
<dbReference type="InterPro" id="IPR050109">
    <property type="entry name" value="HTH-type_TetR-like_transc_reg"/>
</dbReference>
<dbReference type="InterPro" id="IPR009057">
    <property type="entry name" value="Homeodomain-like_sf"/>
</dbReference>
<keyword evidence="1" id="KW-0805">Transcription regulation</keyword>
<dbReference type="PANTHER" id="PTHR30055">
    <property type="entry name" value="HTH-TYPE TRANSCRIPTIONAL REGULATOR RUTR"/>
    <property type="match status" value="1"/>
</dbReference>
<dbReference type="RefSeq" id="WP_327097816.1">
    <property type="nucleotide sequence ID" value="NZ_CP109149.1"/>
</dbReference>
<dbReference type="InterPro" id="IPR001647">
    <property type="entry name" value="HTH_TetR"/>
</dbReference>
<dbReference type="Pfam" id="PF00440">
    <property type="entry name" value="TetR_N"/>
    <property type="match status" value="1"/>
</dbReference>
<evidence type="ECO:0000256" key="1">
    <source>
        <dbReference type="ARBA" id="ARBA00023015"/>
    </source>
</evidence>
<reference evidence="6" key="1">
    <citation type="submission" date="2022-10" db="EMBL/GenBank/DDBJ databases">
        <title>The complete genomes of actinobacterial strains from the NBC collection.</title>
        <authorList>
            <person name="Joergensen T.S."/>
            <person name="Alvarez Arevalo M."/>
            <person name="Sterndorff E.B."/>
            <person name="Faurdal D."/>
            <person name="Vuksanovic O."/>
            <person name="Mourched A.-S."/>
            <person name="Charusanti P."/>
            <person name="Shaw S."/>
            <person name="Blin K."/>
            <person name="Weber T."/>
        </authorList>
    </citation>
    <scope>NUCLEOTIDE SEQUENCE</scope>
    <source>
        <strain evidence="6">NBC_01482</strain>
    </source>
</reference>
<dbReference type="PROSITE" id="PS50977">
    <property type="entry name" value="HTH_TETR_2"/>
    <property type="match status" value="1"/>
</dbReference>
<dbReference type="PRINTS" id="PR00455">
    <property type="entry name" value="HTHTETR"/>
</dbReference>
<keyword evidence="3" id="KW-0804">Transcription</keyword>
<feature type="domain" description="HTH tetR-type" evidence="5">
    <location>
        <begin position="12"/>
        <end position="71"/>
    </location>
</feature>
<gene>
    <name evidence="6" type="ORF">OG563_35330</name>
</gene>
<dbReference type="PANTHER" id="PTHR30055:SF234">
    <property type="entry name" value="HTH-TYPE TRANSCRIPTIONAL REGULATOR BETI"/>
    <property type="match status" value="1"/>
</dbReference>
<evidence type="ECO:0000259" key="5">
    <source>
        <dbReference type="PROSITE" id="PS50977"/>
    </source>
</evidence>
<dbReference type="Gene3D" id="1.10.357.10">
    <property type="entry name" value="Tetracycline Repressor, domain 2"/>
    <property type="match status" value="1"/>
</dbReference>
<evidence type="ECO:0000256" key="4">
    <source>
        <dbReference type="PROSITE-ProRule" id="PRU00335"/>
    </source>
</evidence>
<dbReference type="SUPFAM" id="SSF46689">
    <property type="entry name" value="Homeodomain-like"/>
    <property type="match status" value="1"/>
</dbReference>
<protein>
    <submittedName>
        <fullName evidence="6">TetR/AcrR family transcriptional regulator</fullName>
    </submittedName>
</protein>
<organism evidence="6 7">
    <name type="scientific">Nocardia vinacea</name>
    <dbReference type="NCBI Taxonomy" id="96468"/>
    <lineage>
        <taxon>Bacteria</taxon>
        <taxon>Bacillati</taxon>
        <taxon>Actinomycetota</taxon>
        <taxon>Actinomycetes</taxon>
        <taxon>Mycobacteriales</taxon>
        <taxon>Nocardiaceae</taxon>
        <taxon>Nocardia</taxon>
    </lineage>
</organism>
<evidence type="ECO:0000256" key="3">
    <source>
        <dbReference type="ARBA" id="ARBA00023163"/>
    </source>
</evidence>
<accession>A0ABZ1YRB9</accession>
<evidence type="ECO:0000256" key="2">
    <source>
        <dbReference type="ARBA" id="ARBA00023125"/>
    </source>
</evidence>
<evidence type="ECO:0000313" key="7">
    <source>
        <dbReference type="Proteomes" id="UP001432062"/>
    </source>
</evidence>
<keyword evidence="7" id="KW-1185">Reference proteome</keyword>
<name>A0ABZ1YRB9_9NOCA</name>
<feature type="DNA-binding region" description="H-T-H motif" evidence="4">
    <location>
        <begin position="34"/>
        <end position="53"/>
    </location>
</feature>
<dbReference type="EMBL" id="CP109441">
    <property type="protein sequence ID" value="WUV44407.1"/>
    <property type="molecule type" value="Genomic_DNA"/>
</dbReference>
<proteinExistence type="predicted"/>
<sequence length="189" mass="20307">MTERPTRRADALRNREAIRTAARDLVIDRGPGIGMDEIAAAAGVAVGTLYRHFPTKKDLIDAIVADLAAVIGRSLDAALARVTDGTGSAIDEIVALLQAVVLDMRQERLLRFAVAGLAEDALQEIQQRGRAAVEQLVTAAHRDGSLYPDITVDDVILLLTTAPDDAVARAGQLRWLTLARRALTPVAER</sequence>
<dbReference type="SUPFAM" id="SSF48498">
    <property type="entry name" value="Tetracyclin repressor-like, C-terminal domain"/>
    <property type="match status" value="1"/>
</dbReference>
<keyword evidence="2 4" id="KW-0238">DNA-binding</keyword>
<dbReference type="Proteomes" id="UP001432062">
    <property type="component" value="Chromosome"/>
</dbReference>
<dbReference type="InterPro" id="IPR036271">
    <property type="entry name" value="Tet_transcr_reg_TetR-rel_C_sf"/>
</dbReference>